<dbReference type="InterPro" id="IPR029058">
    <property type="entry name" value="AB_hydrolase_fold"/>
</dbReference>
<evidence type="ECO:0000313" key="2">
    <source>
        <dbReference type="EMBL" id="NJQ14291.1"/>
    </source>
</evidence>
<evidence type="ECO:0000259" key="1">
    <source>
        <dbReference type="SMART" id="SM00824"/>
    </source>
</evidence>
<keyword evidence="3" id="KW-1185">Reference proteome</keyword>
<dbReference type="SUPFAM" id="SSF53474">
    <property type="entry name" value="alpha/beta-Hydrolases"/>
    <property type="match status" value="1"/>
</dbReference>
<dbReference type="Pfam" id="PF00975">
    <property type="entry name" value="Thioesterase"/>
    <property type="match status" value="1"/>
</dbReference>
<proteinExistence type="predicted"/>
<reference evidence="2 3" key="1">
    <citation type="submission" date="2020-03" db="EMBL/GenBank/DDBJ databases">
        <title>Draft genome of Streptomyces sp. ventii, isolated from the Axial Seamount in the Pacific Ocean, and resequencing of the two type strains Streptomyces lonarensis strain NCL 716 and Streptomyces bohaiensis strain 11A07.</title>
        <authorList>
            <person name="Loughran R.M."/>
            <person name="Pfannmuller K.M."/>
            <person name="Wasson B.J."/>
            <person name="Deadmond M.C."/>
            <person name="Paddock B.E."/>
            <person name="Koyack M.J."/>
            <person name="Gallegos D.A."/>
            <person name="Mitchell E.A."/>
            <person name="Ushijima B."/>
            <person name="Saw J.H."/>
            <person name="Mcphail K.L."/>
            <person name="Videau P."/>
        </authorList>
    </citation>
    <scope>NUCLEOTIDE SEQUENCE [LARGE SCALE GENOMIC DNA]</scope>
    <source>
        <strain evidence="2 3">11A07</strain>
    </source>
</reference>
<organism evidence="2 3">
    <name type="scientific">Streptomyces bohaiensis</name>
    <dbReference type="NCBI Taxonomy" id="1431344"/>
    <lineage>
        <taxon>Bacteria</taxon>
        <taxon>Bacillati</taxon>
        <taxon>Actinomycetota</taxon>
        <taxon>Actinomycetes</taxon>
        <taxon>Kitasatosporales</taxon>
        <taxon>Streptomycetaceae</taxon>
        <taxon>Streptomyces</taxon>
    </lineage>
</organism>
<name>A0ABX1C7S9_9ACTN</name>
<gene>
    <name evidence="2" type="ORF">HCN52_04890</name>
</gene>
<sequence length="288" mass="30057">MPAPRRPAAPALIHHHRAAAPGSRTVVLIHPGALPATVHRATASALPETTGLTVLDLQGLPAYRRTGLPGTAGTATLDQLVPPLAAEVTRLREAGPFTLGGWSFGGVVAHAVCGGLPAELRPDRVVLLDSIAATEEYTRTDDALEPALLLGWFAMYLGAKRGRPVSGPLPGDAIRDTDEGLATVLRSAVASGALPGDVTLPGLRKLYETYVEGLLHNNRLTARHRPPSAVVPLTLIKAERSLISGDPDLGWGPLAAHGLTVRSCPGDHYTMLGRPDAATVIAHVIQSA</sequence>
<dbReference type="EMBL" id="JAAVJC010000020">
    <property type="protein sequence ID" value="NJQ14291.1"/>
    <property type="molecule type" value="Genomic_DNA"/>
</dbReference>
<dbReference type="InterPro" id="IPR020802">
    <property type="entry name" value="TesA-like"/>
</dbReference>
<dbReference type="InterPro" id="IPR001031">
    <property type="entry name" value="Thioesterase"/>
</dbReference>
<feature type="domain" description="Thioesterase TesA-like" evidence="1">
    <location>
        <begin position="32"/>
        <end position="285"/>
    </location>
</feature>
<dbReference type="Gene3D" id="3.40.50.1820">
    <property type="entry name" value="alpha/beta hydrolase"/>
    <property type="match status" value="1"/>
</dbReference>
<dbReference type="Proteomes" id="UP000727056">
    <property type="component" value="Unassembled WGS sequence"/>
</dbReference>
<evidence type="ECO:0000313" key="3">
    <source>
        <dbReference type="Proteomes" id="UP000727056"/>
    </source>
</evidence>
<protein>
    <submittedName>
        <fullName evidence="2">Thioesterase</fullName>
    </submittedName>
</protein>
<comment type="caution">
    <text evidence="2">The sequence shown here is derived from an EMBL/GenBank/DDBJ whole genome shotgun (WGS) entry which is preliminary data.</text>
</comment>
<accession>A0ABX1C7S9</accession>
<dbReference type="SMART" id="SM00824">
    <property type="entry name" value="PKS_TE"/>
    <property type="match status" value="1"/>
</dbReference>